<dbReference type="EMBL" id="LR881183">
    <property type="protein sequence ID" value="CAD5245097.1"/>
    <property type="molecule type" value="Genomic_DNA"/>
</dbReference>
<organism evidence="1 2">
    <name type="scientific">Thermococcus camini</name>
    <dbReference type="NCBI Taxonomy" id="2016373"/>
    <lineage>
        <taxon>Archaea</taxon>
        <taxon>Methanobacteriati</taxon>
        <taxon>Methanobacteriota</taxon>
        <taxon>Thermococci</taxon>
        <taxon>Thermococcales</taxon>
        <taxon>Thermococcaceae</taxon>
        <taxon>Thermococcus</taxon>
    </lineage>
</organism>
<gene>
    <name evidence="1" type="ORF">TIRI35C_1943</name>
</gene>
<evidence type="ECO:0000313" key="2">
    <source>
        <dbReference type="Proteomes" id="UP000516304"/>
    </source>
</evidence>
<name>A0A7G2D9B1_9EURY</name>
<dbReference type="Proteomes" id="UP000516304">
    <property type="component" value="Chromosome TIRI35C"/>
</dbReference>
<dbReference type="AlphaFoldDB" id="A0A7G2D9B1"/>
<accession>A0A7G2D9B1</accession>
<keyword evidence="2" id="KW-1185">Reference proteome</keyword>
<protein>
    <submittedName>
        <fullName evidence="1">Uncharacterized protein</fullName>
    </submittedName>
</protein>
<dbReference type="KEGG" id="tcq:TIRI35C_1943"/>
<dbReference type="RefSeq" id="WP_167893281.1">
    <property type="nucleotide sequence ID" value="NZ_LR881183.1"/>
</dbReference>
<evidence type="ECO:0000313" key="1">
    <source>
        <dbReference type="EMBL" id="CAD5245097.1"/>
    </source>
</evidence>
<dbReference type="GeneID" id="58919692"/>
<sequence>MIREIKREMVDYITRETGVNRETVVKVLRAEEKYLLTEIQDALGRVG</sequence>
<proteinExistence type="predicted"/>
<reference evidence="1 2" key="1">
    <citation type="submission" date="2020-09" db="EMBL/GenBank/DDBJ databases">
        <authorList>
            <person name="Courtine D."/>
        </authorList>
    </citation>
    <scope>NUCLEOTIDE SEQUENCE [LARGE SCALE GENOMIC DNA]</scope>
    <source>
        <strain evidence="1 2">IRI35c</strain>
    </source>
</reference>